<gene>
    <name evidence="1" type="ORF">PES01_05290</name>
</gene>
<name>A0A510XRM6_9GAMM</name>
<dbReference type="AlphaFoldDB" id="A0A510XRM6"/>
<dbReference type="RefSeq" id="WP_089349736.1">
    <property type="nucleotide sequence ID" value="NZ_BJUM01000004.1"/>
</dbReference>
<evidence type="ECO:0008006" key="3">
    <source>
        <dbReference type="Google" id="ProtNLM"/>
    </source>
</evidence>
<evidence type="ECO:0000313" key="1">
    <source>
        <dbReference type="EMBL" id="GEK53684.1"/>
    </source>
</evidence>
<reference evidence="1 2" key="1">
    <citation type="submission" date="2019-07" db="EMBL/GenBank/DDBJ databases">
        <title>Whole genome shotgun sequence of Pseudoalteromonas espejiana NBRC 102222.</title>
        <authorList>
            <person name="Hosoyama A."/>
            <person name="Uohara A."/>
            <person name="Ohji S."/>
            <person name="Ichikawa N."/>
        </authorList>
    </citation>
    <scope>NUCLEOTIDE SEQUENCE [LARGE SCALE GENOMIC DNA]</scope>
    <source>
        <strain evidence="1 2">NBRC 102222</strain>
    </source>
</reference>
<keyword evidence="2" id="KW-1185">Reference proteome</keyword>
<dbReference type="Proteomes" id="UP000321419">
    <property type="component" value="Unassembled WGS sequence"/>
</dbReference>
<organism evidence="1 2">
    <name type="scientific">Pseudoalteromonas espejiana</name>
    <dbReference type="NCBI Taxonomy" id="28107"/>
    <lineage>
        <taxon>Bacteria</taxon>
        <taxon>Pseudomonadati</taxon>
        <taxon>Pseudomonadota</taxon>
        <taxon>Gammaproteobacteria</taxon>
        <taxon>Alteromonadales</taxon>
        <taxon>Pseudoalteromonadaceae</taxon>
        <taxon>Pseudoalteromonas</taxon>
    </lineage>
</organism>
<proteinExistence type="predicted"/>
<protein>
    <recommendedName>
        <fullName evidence="3">Orphan protein</fullName>
    </recommendedName>
</protein>
<dbReference type="EMBL" id="BJUM01000004">
    <property type="protein sequence ID" value="GEK53684.1"/>
    <property type="molecule type" value="Genomic_DNA"/>
</dbReference>
<accession>A0A510XRM6</accession>
<sequence>MDEPISKQLLRLMHNTNQILKVYNDKEQWQHLYPLVVHTAQQYRELYKQHPYAMQARMSLYMSQYNFATNLVINQCVLSAAICSSQHYDEELTELYISIALLEHCCVVTQLNKISQQTMLTVGDKKAWRFRHQLAAKVLLTAKPPAQTMVHILAKLNKYKHALLSTSDIMLYDNAITLCALCNIVAMNITYTVKKNPLSFYKALGELYVKTANPFAQKLIKDLIANIGPHLPGSRIIYSDQAMVYLGSDKANKHILINATNEQKLAWYKVKTTLKDQPLQWQCSDKRILFLAWNTEHIPSPSHTAAVQSNEHDLIDLVSHIKVAHEYSFKGLDKLLTPFNEVKAKLCQAVKPYNKEHQAAKDLRHSLSMVGYDNAPAIIQRVIFEQLVDSSAHPHKHLVRNKLHCFIDILALLVSKNPNHQFEHLALPIYGYVHYLLTHCSAQVSPKVCISRTPNKTYSATLATFFGVEVINNDHLNSTLTHLLLDNPWTVPLLEAEQQPKKQLNEKNKLWISLKVVAQTIFKPSLQLTPWQQQTLNEQLKVQGFDSNNDFFEQLQGLSLYNSI</sequence>
<evidence type="ECO:0000313" key="2">
    <source>
        <dbReference type="Proteomes" id="UP000321419"/>
    </source>
</evidence>
<dbReference type="OrthoDB" id="6297978at2"/>
<comment type="caution">
    <text evidence="1">The sequence shown here is derived from an EMBL/GenBank/DDBJ whole genome shotgun (WGS) entry which is preliminary data.</text>
</comment>